<feature type="compositionally biased region" description="Low complexity" evidence="1">
    <location>
        <begin position="123"/>
        <end position="136"/>
    </location>
</feature>
<sequence length="143" mass="15519">MLRETAYFGFLFIVIISIVLTADLGGDRGYVLRLVQNGGDETVYLLIGATLGLVLRDAPAKDGRLALMTAVAAAFSGMFLSAFNSLESTATWLAAVMLVTFFFTCLFLSVVHTFEALKKGARSAEPSEAPAPRFVRTPPPRRR</sequence>
<feature type="region of interest" description="Disordered" evidence="1">
    <location>
        <begin position="122"/>
        <end position="143"/>
    </location>
</feature>
<gene>
    <name evidence="3" type="ORF">QLQ83_18465</name>
</gene>
<evidence type="ECO:0000313" key="4">
    <source>
        <dbReference type="Proteomes" id="UP001225957"/>
    </source>
</evidence>
<proteinExistence type="predicted"/>
<evidence type="ECO:0000256" key="2">
    <source>
        <dbReference type="SAM" id="Phobius"/>
    </source>
</evidence>
<accession>A0ABT6V4B6</accession>
<evidence type="ECO:0000256" key="1">
    <source>
        <dbReference type="SAM" id="MobiDB-lite"/>
    </source>
</evidence>
<reference evidence="3 4" key="1">
    <citation type="submission" date="2023-04" db="EMBL/GenBank/DDBJ databases">
        <title>Halomonas strains isolated from rhizosphere soil.</title>
        <authorList>
            <person name="Xu L."/>
            <person name="Sun J.-Q."/>
        </authorList>
    </citation>
    <scope>NUCLEOTIDE SEQUENCE [LARGE SCALE GENOMIC DNA]</scope>
    <source>
        <strain evidence="3 4">LR5S20</strain>
    </source>
</reference>
<evidence type="ECO:0000313" key="3">
    <source>
        <dbReference type="EMBL" id="MDI5893069.1"/>
    </source>
</evidence>
<keyword evidence="2" id="KW-0472">Membrane</keyword>
<protein>
    <recommendedName>
        <fullName evidence="5">DUF1275 domain-containing protein</fullName>
    </recommendedName>
</protein>
<feature type="transmembrane region" description="Helical" evidence="2">
    <location>
        <begin position="92"/>
        <end position="114"/>
    </location>
</feature>
<comment type="caution">
    <text evidence="3">The sequence shown here is derived from an EMBL/GenBank/DDBJ whole genome shotgun (WGS) entry which is preliminary data.</text>
</comment>
<keyword evidence="4" id="KW-1185">Reference proteome</keyword>
<keyword evidence="2" id="KW-1133">Transmembrane helix</keyword>
<name>A0ABT6V4B6_9GAMM</name>
<evidence type="ECO:0008006" key="5">
    <source>
        <dbReference type="Google" id="ProtNLM"/>
    </source>
</evidence>
<organism evidence="3 4">
    <name type="scientific">Halomonas rhizosphaerae</name>
    <dbReference type="NCBI Taxonomy" id="3043296"/>
    <lineage>
        <taxon>Bacteria</taxon>
        <taxon>Pseudomonadati</taxon>
        <taxon>Pseudomonadota</taxon>
        <taxon>Gammaproteobacteria</taxon>
        <taxon>Oceanospirillales</taxon>
        <taxon>Halomonadaceae</taxon>
        <taxon>Halomonas</taxon>
    </lineage>
</organism>
<dbReference type="EMBL" id="JASCQP010000045">
    <property type="protein sequence ID" value="MDI5893069.1"/>
    <property type="molecule type" value="Genomic_DNA"/>
</dbReference>
<dbReference type="Proteomes" id="UP001225957">
    <property type="component" value="Unassembled WGS sequence"/>
</dbReference>
<keyword evidence="2" id="KW-0812">Transmembrane</keyword>
<feature type="transmembrane region" description="Helical" evidence="2">
    <location>
        <begin position="6"/>
        <end position="26"/>
    </location>
</feature>
<feature type="transmembrane region" description="Helical" evidence="2">
    <location>
        <begin position="65"/>
        <end position="86"/>
    </location>
</feature>
<dbReference type="RefSeq" id="WP_282736958.1">
    <property type="nucleotide sequence ID" value="NZ_JASCQP010000045.1"/>
</dbReference>